<dbReference type="CDD" id="cd00616">
    <property type="entry name" value="AHBA_syn"/>
    <property type="match status" value="1"/>
</dbReference>
<dbReference type="GO" id="GO:0000271">
    <property type="term" value="P:polysaccharide biosynthetic process"/>
    <property type="evidence" value="ECO:0007669"/>
    <property type="project" value="TreeGrafter"/>
</dbReference>
<organism evidence="2">
    <name type="scientific">bioreactor metagenome</name>
    <dbReference type="NCBI Taxonomy" id="1076179"/>
    <lineage>
        <taxon>unclassified sequences</taxon>
        <taxon>metagenomes</taxon>
        <taxon>ecological metagenomes</taxon>
    </lineage>
</organism>
<comment type="caution">
    <text evidence="2">The sequence shown here is derived from an EMBL/GenBank/DDBJ whole genome shotgun (WGS) entry which is preliminary data.</text>
</comment>
<dbReference type="PANTHER" id="PTHR30244">
    <property type="entry name" value="TRANSAMINASE"/>
    <property type="match status" value="1"/>
</dbReference>
<accession>A0A644W3C6</accession>
<dbReference type="SUPFAM" id="SSF53383">
    <property type="entry name" value="PLP-dependent transferases"/>
    <property type="match status" value="1"/>
</dbReference>
<keyword evidence="1" id="KW-0663">Pyridoxal phosphate</keyword>
<dbReference type="InterPro" id="IPR015421">
    <property type="entry name" value="PyrdxlP-dep_Trfase_major"/>
</dbReference>
<dbReference type="Gene3D" id="3.90.1150.10">
    <property type="entry name" value="Aspartate Aminotransferase, domain 1"/>
    <property type="match status" value="1"/>
</dbReference>
<dbReference type="InterPro" id="IPR000653">
    <property type="entry name" value="DegT/StrS_aminotransferase"/>
</dbReference>
<keyword evidence="2" id="KW-0808">Transferase</keyword>
<protein>
    <submittedName>
        <fullName evidence="2">dTDP-4-amino-4,6-dideoxy-D-glucose transaminase</fullName>
        <ecNumber evidence="2">2.6.1.33</ecNumber>
    </submittedName>
</protein>
<dbReference type="GO" id="GO:0019179">
    <property type="term" value="F:dTDP-4-amino-4,6-dideoxy-D-glucose transaminase activity"/>
    <property type="evidence" value="ECO:0007669"/>
    <property type="project" value="UniProtKB-EC"/>
</dbReference>
<proteinExistence type="predicted"/>
<dbReference type="PANTHER" id="PTHR30244:SF9">
    <property type="entry name" value="PROTEIN RV3402C"/>
    <property type="match status" value="1"/>
</dbReference>
<dbReference type="Gene3D" id="3.40.640.10">
    <property type="entry name" value="Type I PLP-dependent aspartate aminotransferase-like (Major domain)"/>
    <property type="match status" value="1"/>
</dbReference>
<evidence type="ECO:0000256" key="1">
    <source>
        <dbReference type="ARBA" id="ARBA00022898"/>
    </source>
</evidence>
<reference evidence="2" key="1">
    <citation type="submission" date="2019-08" db="EMBL/GenBank/DDBJ databases">
        <authorList>
            <person name="Kucharzyk K."/>
            <person name="Murdoch R.W."/>
            <person name="Higgins S."/>
            <person name="Loffler F."/>
        </authorList>
    </citation>
    <scope>NUCLEOTIDE SEQUENCE</scope>
</reference>
<name>A0A644W3C6_9ZZZZ</name>
<sequence length="382" mass="43406">MKKLAHPVYVTQPALPPLKEFNLYLKEIWRSKIITNNGPYHQKFEQALADYLGVNHISVFSNGTLALMTAIQALRVTGEVITTPFSFVATTHSLWWNNIKPVFSDIEQEFFTLDPLKLEAAITPKTTAIMPVHVYGNPCQIEKLQTIADTYGLKIIYDAAHAFAVKREGKSVLNYGDLSILSFHATKVFNSIEGGAIISPDEKTKKRIDYLKNFGFANEVTVIEPGINAKMNELQAAYGLLQLKYVDEYIYRRKLLSHRYRDNLRNIEGISMLNDLPEVEHNYAYFPILVDVNHYGVSRDQLYDILKGYNIYARRYFYPLISHFPTYRGLESANPDNLPVAERISAQVICLPVYPDLPLNIVDLICEIIIKKGGPDASGRNK</sequence>
<dbReference type="GO" id="GO:0030170">
    <property type="term" value="F:pyridoxal phosphate binding"/>
    <property type="evidence" value="ECO:0007669"/>
    <property type="project" value="TreeGrafter"/>
</dbReference>
<keyword evidence="2" id="KW-0032">Aminotransferase</keyword>
<dbReference type="InterPro" id="IPR015422">
    <property type="entry name" value="PyrdxlP-dep_Trfase_small"/>
</dbReference>
<dbReference type="InterPro" id="IPR015424">
    <property type="entry name" value="PyrdxlP-dep_Trfase"/>
</dbReference>
<evidence type="ECO:0000313" key="2">
    <source>
        <dbReference type="EMBL" id="MPL98078.1"/>
    </source>
</evidence>
<gene>
    <name evidence="2" type="primary">vioA_4</name>
    <name evidence="2" type="ORF">SDC9_44276</name>
</gene>
<dbReference type="EC" id="2.6.1.33" evidence="2"/>
<dbReference type="EMBL" id="VSSQ01000589">
    <property type="protein sequence ID" value="MPL98078.1"/>
    <property type="molecule type" value="Genomic_DNA"/>
</dbReference>
<dbReference type="AlphaFoldDB" id="A0A644W3C6"/>
<dbReference type="PIRSF" id="PIRSF000390">
    <property type="entry name" value="PLP_StrS"/>
    <property type="match status" value="1"/>
</dbReference>
<dbReference type="Pfam" id="PF01041">
    <property type="entry name" value="DegT_DnrJ_EryC1"/>
    <property type="match status" value="1"/>
</dbReference>